<accession>A0A6H1UDQ2</accession>
<protein>
    <submittedName>
        <fullName evidence="1">Uncharacterized protein</fullName>
    </submittedName>
</protein>
<reference evidence="1 2" key="1">
    <citation type="submission" date="2020-04" db="EMBL/GenBank/DDBJ databases">
        <title>Ferrimonas sp. S7 isolated from sea water.</title>
        <authorList>
            <person name="Bae S.S."/>
            <person name="Baek K."/>
        </authorList>
    </citation>
    <scope>NUCLEOTIDE SEQUENCE [LARGE SCALE GENOMIC DNA]</scope>
    <source>
        <strain evidence="1 2">S7</strain>
    </source>
</reference>
<gene>
    <name evidence="1" type="ORF">HER31_06055</name>
</gene>
<evidence type="ECO:0000313" key="1">
    <source>
        <dbReference type="EMBL" id="QIZ76463.1"/>
    </source>
</evidence>
<sequence>MTSDKISFEEIKEIYDNFIDSCAKFCFFTRSIEKQKEKSNECVQYINLIKSYKFQVIERNAEYQANHFFHMQCMMNAMKSTLDMWVKIKEDEFEKAWCLLIDAQEYVEVALKVADYEGIRNFESKLASIEHSIFPDWTLYNSPGHTETIGKCSICHKNFALCDHIENQIYLGKLCQRVDIKIIEANHVALVKNPKDRRCIITKITDDEGKTFDYFTWNESDKQLSGNPKPDEMMISSIIMSFRTLDFS</sequence>
<proteinExistence type="predicted"/>
<dbReference type="AlphaFoldDB" id="A0A6H1UDQ2"/>
<dbReference type="EMBL" id="CP051180">
    <property type="protein sequence ID" value="QIZ76463.1"/>
    <property type="molecule type" value="Genomic_DNA"/>
</dbReference>
<organism evidence="1 2">
    <name type="scientific">Ferrimonas lipolytica</name>
    <dbReference type="NCBI Taxonomy" id="2724191"/>
    <lineage>
        <taxon>Bacteria</taxon>
        <taxon>Pseudomonadati</taxon>
        <taxon>Pseudomonadota</taxon>
        <taxon>Gammaproteobacteria</taxon>
        <taxon>Alteromonadales</taxon>
        <taxon>Ferrimonadaceae</taxon>
        <taxon>Ferrimonas</taxon>
    </lineage>
</organism>
<dbReference type="RefSeq" id="WP_168659725.1">
    <property type="nucleotide sequence ID" value="NZ_CP051180.1"/>
</dbReference>
<dbReference type="Proteomes" id="UP000501602">
    <property type="component" value="Chromosome"/>
</dbReference>
<evidence type="ECO:0000313" key="2">
    <source>
        <dbReference type="Proteomes" id="UP000501602"/>
    </source>
</evidence>
<keyword evidence="2" id="KW-1185">Reference proteome</keyword>
<dbReference type="KEGG" id="fes:HER31_06055"/>
<name>A0A6H1UDQ2_9GAMM</name>